<dbReference type="InterPro" id="IPR003311">
    <property type="entry name" value="AUX_IAA"/>
</dbReference>
<evidence type="ECO:0000256" key="2">
    <source>
        <dbReference type="ARBA" id="ARBA00006728"/>
    </source>
</evidence>
<dbReference type="PROSITE" id="PS51745">
    <property type="entry name" value="PB1"/>
    <property type="match status" value="1"/>
</dbReference>
<dbReference type="Proteomes" id="UP000694240">
    <property type="component" value="Chromosome 11"/>
</dbReference>
<evidence type="ECO:0000256" key="7">
    <source>
        <dbReference type="ARBA" id="ARBA00023294"/>
    </source>
</evidence>
<dbReference type="InterPro" id="IPR053793">
    <property type="entry name" value="PB1-like"/>
</dbReference>
<accession>A0A8T1YVN5</accession>
<keyword evidence="11" id="KW-1185">Reference proteome</keyword>
<reference evidence="10 11" key="1">
    <citation type="submission" date="2020-12" db="EMBL/GenBank/DDBJ databases">
        <title>Concerted genomic and epigenomic changes stabilize Arabidopsis allopolyploids.</title>
        <authorList>
            <person name="Chen Z."/>
        </authorList>
    </citation>
    <scope>NUCLEOTIDE SEQUENCE [LARGE SCALE GENOMIC DNA]</scope>
    <source>
        <strain evidence="10">Allo738</strain>
        <tissue evidence="10">Leaf</tissue>
    </source>
</reference>
<comment type="caution">
    <text evidence="10">The sequence shown here is derived from an EMBL/GenBank/DDBJ whole genome shotgun (WGS) entry which is preliminary data.</text>
</comment>
<dbReference type="Pfam" id="PF02309">
    <property type="entry name" value="AUX_IAA"/>
    <property type="match status" value="1"/>
</dbReference>
<proteinExistence type="inferred from homology"/>
<sequence>MKSSSSQSRYVKVYKEGNHIGRKVNLFAFNNYESLVAALSHMFDTTIRLDGDGNSSVSRNHHTLKYLDKDGYWMVAGDISWNNFLSRAQRLSINSPRNP</sequence>
<evidence type="ECO:0000313" key="11">
    <source>
        <dbReference type="Proteomes" id="UP000694240"/>
    </source>
</evidence>
<name>A0A8T1YVN5_9BRAS</name>
<keyword evidence="6 8" id="KW-0539">Nucleus</keyword>
<dbReference type="PANTHER" id="PTHR31734:SF248">
    <property type="entry name" value="AUXIN-RESPONSIVE PROTEIN"/>
    <property type="match status" value="1"/>
</dbReference>
<keyword evidence="5 8" id="KW-0804">Transcription</keyword>
<evidence type="ECO:0000259" key="9">
    <source>
        <dbReference type="PROSITE" id="PS51745"/>
    </source>
</evidence>
<comment type="function">
    <text evidence="8">Aux/IAA proteins are short-lived transcriptional factors that function as repressors of early auxin response genes at low auxin concentrations.</text>
</comment>
<evidence type="ECO:0000256" key="4">
    <source>
        <dbReference type="ARBA" id="ARBA00023015"/>
    </source>
</evidence>
<gene>
    <name evidence="10" type="ORF">ISN45_Aa06g007010</name>
</gene>
<keyword evidence="3 8" id="KW-0678">Repressor</keyword>
<evidence type="ECO:0000256" key="8">
    <source>
        <dbReference type="RuleBase" id="RU004549"/>
    </source>
</evidence>
<evidence type="ECO:0000256" key="5">
    <source>
        <dbReference type="ARBA" id="ARBA00023163"/>
    </source>
</evidence>
<dbReference type="GO" id="GO:0009734">
    <property type="term" value="P:auxin-activated signaling pathway"/>
    <property type="evidence" value="ECO:0007669"/>
    <property type="project" value="UniProtKB-UniRule"/>
</dbReference>
<dbReference type="GO" id="GO:0005634">
    <property type="term" value="C:nucleus"/>
    <property type="evidence" value="ECO:0007669"/>
    <property type="project" value="UniProtKB-SubCell"/>
</dbReference>
<keyword evidence="7 8" id="KW-0927">Auxin signaling pathway</keyword>
<evidence type="ECO:0000313" key="10">
    <source>
        <dbReference type="EMBL" id="KAG7549859.1"/>
    </source>
</evidence>
<comment type="similarity">
    <text evidence="2 8">Belongs to the Aux/IAA family.</text>
</comment>
<protein>
    <recommendedName>
        <fullName evidence="8">Auxin-responsive protein</fullName>
    </recommendedName>
</protein>
<dbReference type="GO" id="GO:0006355">
    <property type="term" value="P:regulation of DNA-templated transcription"/>
    <property type="evidence" value="ECO:0007669"/>
    <property type="project" value="InterPro"/>
</dbReference>
<organism evidence="10 11">
    <name type="scientific">Arabidopsis thaliana x Arabidopsis arenosa</name>
    <dbReference type="NCBI Taxonomy" id="1240361"/>
    <lineage>
        <taxon>Eukaryota</taxon>
        <taxon>Viridiplantae</taxon>
        <taxon>Streptophyta</taxon>
        <taxon>Embryophyta</taxon>
        <taxon>Tracheophyta</taxon>
        <taxon>Spermatophyta</taxon>
        <taxon>Magnoliopsida</taxon>
        <taxon>eudicotyledons</taxon>
        <taxon>Gunneridae</taxon>
        <taxon>Pentapetalae</taxon>
        <taxon>rosids</taxon>
        <taxon>malvids</taxon>
        <taxon>Brassicales</taxon>
        <taxon>Brassicaceae</taxon>
        <taxon>Camelineae</taxon>
        <taxon>Arabidopsis</taxon>
    </lineage>
</organism>
<evidence type="ECO:0000256" key="3">
    <source>
        <dbReference type="ARBA" id="ARBA00022491"/>
    </source>
</evidence>
<evidence type="ECO:0000256" key="6">
    <source>
        <dbReference type="ARBA" id="ARBA00023242"/>
    </source>
</evidence>
<dbReference type="PANTHER" id="PTHR31734">
    <property type="entry name" value="AUXIN-RESPONSIVE PROTEIN IAA17"/>
    <property type="match status" value="1"/>
</dbReference>
<dbReference type="EMBL" id="JAEFBK010000011">
    <property type="protein sequence ID" value="KAG7549859.1"/>
    <property type="molecule type" value="Genomic_DNA"/>
</dbReference>
<dbReference type="AlphaFoldDB" id="A0A8T1YVN5"/>
<dbReference type="InterPro" id="IPR033389">
    <property type="entry name" value="AUX/IAA_dom"/>
</dbReference>
<feature type="domain" description="PB1" evidence="9">
    <location>
        <begin position="8"/>
        <end position="99"/>
    </location>
</feature>
<comment type="subunit">
    <text evidence="8">Homodimers and heterodimers.</text>
</comment>
<keyword evidence="4 8" id="KW-0805">Transcription regulation</keyword>
<evidence type="ECO:0000256" key="1">
    <source>
        <dbReference type="ARBA" id="ARBA00004123"/>
    </source>
</evidence>
<comment type="subcellular location">
    <subcellularLocation>
        <location evidence="1 8">Nucleus</location>
    </subcellularLocation>
</comment>